<dbReference type="EMBL" id="QFZK01000019">
    <property type="protein sequence ID" value="RFO95280.1"/>
    <property type="molecule type" value="Genomic_DNA"/>
</dbReference>
<protein>
    <recommendedName>
        <fullName evidence="2">Tyr recombinase domain-containing protein</fullName>
    </recommendedName>
</protein>
<dbReference type="InterPro" id="IPR002104">
    <property type="entry name" value="Integrase_catalytic"/>
</dbReference>
<dbReference type="Proteomes" id="UP000260665">
    <property type="component" value="Unassembled WGS sequence"/>
</dbReference>
<evidence type="ECO:0000313" key="4">
    <source>
        <dbReference type="Proteomes" id="UP000260665"/>
    </source>
</evidence>
<dbReference type="PROSITE" id="PS51898">
    <property type="entry name" value="TYR_RECOMBINASE"/>
    <property type="match status" value="1"/>
</dbReference>
<dbReference type="Gene3D" id="1.10.443.10">
    <property type="entry name" value="Intergrase catalytic core"/>
    <property type="match status" value="1"/>
</dbReference>
<dbReference type="SUPFAM" id="SSF56349">
    <property type="entry name" value="DNA breaking-rejoining enzymes"/>
    <property type="match status" value="2"/>
</dbReference>
<comment type="caution">
    <text evidence="3">The sequence shown here is derived from an EMBL/GenBank/DDBJ whole genome shotgun (WGS) entry which is preliminary data.</text>
</comment>
<dbReference type="GO" id="GO:0006310">
    <property type="term" value="P:DNA recombination"/>
    <property type="evidence" value="ECO:0007669"/>
    <property type="project" value="UniProtKB-KW"/>
</dbReference>
<sequence length="1857" mass="208940">MTSGAYTSDHKPALGTDKDSPACFSLFMEWAKARRVENIALLISSQILLESNLRDPDKMLGGMLQFLSNRDTVELLRAWSPGHFKIAELANLGTLLAANFPEIRTPESTPEMTIQFPSCMNRNFLPAMLCVRRPPNLDSRRLYKFAAIRCFILIKAIDFQLQDSRQDKSIKEISDFVRQGGDWSGDRRKLRWLMGLIPSSLDLGDFRTNLEISIQSAETDVAGTTDALRALRHLTTDSRRPIESSTDAKRFSDVAGTNLSSFLHTENAATGNYFASFRQYDTTTTIDVPKSASPPEVSRLARIIAFQEAEDQQYLPFSWNRAREGERAALFEALAAEMAIRPVVSKKIDVDQTKLMAAIAIVALICQESLETISKVGIGSESTDYWQLDPHTLCLHRLAVRRESRWKVDLTSSSWVMPLQDRWEIQLLAHLSDVLRNALQLVNNPIALTDTWTHPTKSIALTFNQWCQSKEGLGRVTSGTLTRTCQQLIFEESKDAQFANLLTRRTNKGITGAGAYASWSSHAVRESQQKFAPAGLIHITDTNTDLNSLGSELNPIEELIQSAISDATKLLLNPIETKEPLWVRQHNLLAGYTVVMLLAATGARPVTSPFQSSNHFNFSNNFLFIEDKVSPLSKPGRSGRIVPVPSAAMEFVQNVWLRHLSALHDQFKLQMPELALEILKQAEGIGSNKLPLFFLLRNRPDFDWIEISESTLTALKLFDWPLPWNLFRHRLAIRLRTQKLDPELIDAQLGHSESGSETYGNYSPRCWQDDSPDWRTALDRAFNPLNFPKTLGVQPNVTDINIPQGYTAFPDESLFGAGAREKSRSDQRKRAKESAIEEIRAFVNKRPIDQIKPEEWERLGTNMLLRENNIPQANATIRFEAFERFIHDSWQISGLRPRFKTWKFPKPPSRTAFSEEAVHAKNKLELVRNALCSVIAVTHPGQVGRSVCAAIAALDVCLHSLISNKGLLLDIVNANCDAISLVIRNKTAFLEYTDAPRSASSFRPVARHAITPHCVAYITRALDAKKTLMHTAVAGGPLEPIAQALNWKTLGEISLTGMIEHVANLVDHENSLELPGLLAAVNAGRTPTFSLDRKDWIRAWTDQASIDPSDALVSQSEQHVEQNDHPKANAQTIKTFQIPRGTTDVEKFDTARKSARKLISDIRKVLTAFLRVEDANSTVGIESANIENTSNSTAKRKRRKSLYSYSKTENISRVEARRDIQLLIDASDDSISTTIHAFARWVLQLLSRENNSKLLDVASVKTYMDRTAHGFTSFAHSIDIADLDEDELTELYQQVIDPSISVVEDGPDNVDGLRTTIKTRKDQVYVLHRIKEFHTFAEIKYGLTTPDWSEIGEGLTSATASPGIITEREYQHAFSTLCNGSEYSHIDRLADAFILLLTYRFGLRGGEAIGLMRHEWVEVKDTIVVLVTHRFHKLKSRAAQRQIPLLVMLTALEKKVVLRWIDHWDTENNSNPNVPLFFFEKNAEYPRDIRPIRTRLIAAIRAATQNQRTNLHHARHSFANSTGLSIIAPKLPSLWSSKFSSNCVMAESNRKLLLGTNQSTRRSIWAIARCLGHAGPQTFVGAYGHFAHDWASTIAHERFPDRFNFSLPKARIGIDDLDLWQISQNYLAPTLLKEAPPLVDLTPGLAMRYMELRSQGKSDGSVIDHLRLKPAVGQLFEKSLSLVGMRLLAKKVSSDRSISRLVNAHGLLGKIQAHRWEYLTNLASSLDQVECPTTIDLGSIIGHPQQLLIWKRAHFELLNLFLKNLRWSLDQVTVYKPKSINPELIDLAKSFDLELNNTHTANGKKIFQVAKVYVLDSEGNEFEQPNRVGLVRSPTNTSVADNFEFIAIWLAVIRHRQ</sequence>
<dbReference type="InterPro" id="IPR013762">
    <property type="entry name" value="Integrase-like_cat_sf"/>
</dbReference>
<accession>A0A3E1R9C3</accession>
<dbReference type="GO" id="GO:0015074">
    <property type="term" value="P:DNA integration"/>
    <property type="evidence" value="ECO:0007669"/>
    <property type="project" value="InterPro"/>
</dbReference>
<reference evidence="3 4" key="1">
    <citation type="submission" date="2018-05" db="EMBL/GenBank/DDBJ databases">
        <title>Rhodoferax soyangensis sp.nov., isolated from an oligotrophic freshwater lake.</title>
        <authorList>
            <person name="Park M."/>
        </authorList>
    </citation>
    <scope>NUCLEOTIDE SEQUENCE [LARGE SCALE GENOMIC DNA]</scope>
    <source>
        <strain evidence="3 4">IMCC26218</strain>
    </source>
</reference>
<gene>
    <name evidence="3" type="ORF">DIC66_19400</name>
</gene>
<feature type="domain" description="Tyr recombinase" evidence="2">
    <location>
        <begin position="1360"/>
        <end position="1596"/>
    </location>
</feature>
<proteinExistence type="predicted"/>
<name>A0A3E1R9C3_9BURK</name>
<keyword evidence="1" id="KW-0233">DNA recombination</keyword>
<evidence type="ECO:0000313" key="3">
    <source>
        <dbReference type="EMBL" id="RFO95280.1"/>
    </source>
</evidence>
<dbReference type="InterPro" id="IPR011010">
    <property type="entry name" value="DNA_brk_join_enz"/>
</dbReference>
<organism evidence="3 4">
    <name type="scientific">Rhodoferax lacus</name>
    <dbReference type="NCBI Taxonomy" id="2184758"/>
    <lineage>
        <taxon>Bacteria</taxon>
        <taxon>Pseudomonadati</taxon>
        <taxon>Pseudomonadota</taxon>
        <taxon>Betaproteobacteria</taxon>
        <taxon>Burkholderiales</taxon>
        <taxon>Comamonadaceae</taxon>
        <taxon>Rhodoferax</taxon>
    </lineage>
</organism>
<dbReference type="GO" id="GO:0003677">
    <property type="term" value="F:DNA binding"/>
    <property type="evidence" value="ECO:0007669"/>
    <property type="project" value="InterPro"/>
</dbReference>
<evidence type="ECO:0000259" key="2">
    <source>
        <dbReference type="PROSITE" id="PS51898"/>
    </source>
</evidence>
<dbReference type="RefSeq" id="WP_117179839.1">
    <property type="nucleotide sequence ID" value="NZ_QFZK01000019.1"/>
</dbReference>
<evidence type="ECO:0000256" key="1">
    <source>
        <dbReference type="ARBA" id="ARBA00023172"/>
    </source>
</evidence>
<keyword evidence="4" id="KW-1185">Reference proteome</keyword>